<keyword evidence="1" id="KW-0812">Transmembrane</keyword>
<evidence type="ECO:0000313" key="2">
    <source>
        <dbReference type="EMBL" id="QHT29056.1"/>
    </source>
</evidence>
<sequence length="76" mass="8741">MGDIKEKSTEHWVKVAITLLLKLILTIIVIKLSWGCNQNMNIILRLIGTAVSTLFSEIYIMYYAFYRLYLGNACPI</sequence>
<reference evidence="2" key="1">
    <citation type="journal article" date="2020" name="Nature">
        <title>Giant virus diversity and host interactions through global metagenomics.</title>
        <authorList>
            <person name="Schulz F."/>
            <person name="Roux S."/>
            <person name="Paez-Espino D."/>
            <person name="Jungbluth S."/>
            <person name="Walsh D.A."/>
            <person name="Denef V.J."/>
            <person name="McMahon K.D."/>
            <person name="Konstantinidis K.T."/>
            <person name="Eloe-Fadrosh E.A."/>
            <person name="Kyrpides N.C."/>
            <person name="Woyke T."/>
        </authorList>
    </citation>
    <scope>NUCLEOTIDE SEQUENCE</scope>
    <source>
        <strain evidence="2">GVMAG-M-3300001351-8</strain>
    </source>
</reference>
<organism evidence="2">
    <name type="scientific">viral metagenome</name>
    <dbReference type="NCBI Taxonomy" id="1070528"/>
    <lineage>
        <taxon>unclassified sequences</taxon>
        <taxon>metagenomes</taxon>
        <taxon>organismal metagenomes</taxon>
    </lineage>
</organism>
<keyword evidence="1" id="KW-0472">Membrane</keyword>
<accession>A0A6C0EIQ2</accession>
<dbReference type="AlphaFoldDB" id="A0A6C0EIQ2"/>
<name>A0A6C0EIQ2_9ZZZZ</name>
<dbReference type="EMBL" id="MN738867">
    <property type="protein sequence ID" value="QHT29056.1"/>
    <property type="molecule type" value="Genomic_DNA"/>
</dbReference>
<feature type="transmembrane region" description="Helical" evidence="1">
    <location>
        <begin position="12"/>
        <end position="30"/>
    </location>
</feature>
<proteinExistence type="predicted"/>
<evidence type="ECO:0000256" key="1">
    <source>
        <dbReference type="SAM" id="Phobius"/>
    </source>
</evidence>
<protein>
    <submittedName>
        <fullName evidence="2">Uncharacterized protein</fullName>
    </submittedName>
</protein>
<feature type="transmembrane region" description="Helical" evidence="1">
    <location>
        <begin position="42"/>
        <end position="65"/>
    </location>
</feature>
<keyword evidence="1" id="KW-1133">Transmembrane helix</keyword>